<gene>
    <name evidence="1" type="ORF">L2E82_39315</name>
</gene>
<proteinExistence type="predicted"/>
<dbReference type="Proteomes" id="UP001055811">
    <property type="component" value="Linkage Group LG07"/>
</dbReference>
<dbReference type="EMBL" id="CM042015">
    <property type="protein sequence ID" value="KAI3709551.1"/>
    <property type="molecule type" value="Genomic_DNA"/>
</dbReference>
<evidence type="ECO:0000313" key="1">
    <source>
        <dbReference type="EMBL" id="KAI3709551.1"/>
    </source>
</evidence>
<comment type="caution">
    <text evidence="1">The sequence shown here is derived from an EMBL/GenBank/DDBJ whole genome shotgun (WGS) entry which is preliminary data.</text>
</comment>
<reference evidence="2" key="1">
    <citation type="journal article" date="2022" name="Mol. Ecol. Resour.">
        <title>The genomes of chicory, endive, great burdock and yacon provide insights into Asteraceae palaeo-polyploidization history and plant inulin production.</title>
        <authorList>
            <person name="Fan W."/>
            <person name="Wang S."/>
            <person name="Wang H."/>
            <person name="Wang A."/>
            <person name="Jiang F."/>
            <person name="Liu H."/>
            <person name="Zhao H."/>
            <person name="Xu D."/>
            <person name="Zhang Y."/>
        </authorList>
    </citation>
    <scope>NUCLEOTIDE SEQUENCE [LARGE SCALE GENOMIC DNA]</scope>
    <source>
        <strain evidence="2">cv. Punajuju</strain>
    </source>
</reference>
<name>A0ACB9AHW5_CICIN</name>
<reference evidence="1 2" key="2">
    <citation type="journal article" date="2022" name="Mol. Ecol. Resour.">
        <title>The genomes of chicory, endive, great burdock and yacon provide insights into Asteraceae paleo-polyploidization history and plant inulin production.</title>
        <authorList>
            <person name="Fan W."/>
            <person name="Wang S."/>
            <person name="Wang H."/>
            <person name="Wang A."/>
            <person name="Jiang F."/>
            <person name="Liu H."/>
            <person name="Zhao H."/>
            <person name="Xu D."/>
            <person name="Zhang Y."/>
        </authorList>
    </citation>
    <scope>NUCLEOTIDE SEQUENCE [LARGE SCALE GENOMIC DNA]</scope>
    <source>
        <strain evidence="2">cv. Punajuju</strain>
        <tissue evidence="1">Leaves</tissue>
    </source>
</reference>
<accession>A0ACB9AHW5</accession>
<sequence length="173" mass="18796">MRSAISSKIKWEIGDIICQLKFDALSTISDGISIWDFLLKFSEKTGQLTREWGQKSNREIIEQQEELDIIAATGTCTSSIPTTISTLNVPLCSIGSTVSAPPSNSAPRQFHGTLTLGHHENPHILTAEQIAKDISIARNDGASGNSTRGNGEVDGDETCPYEFCGVNEHYSVK</sequence>
<organism evidence="1 2">
    <name type="scientific">Cichorium intybus</name>
    <name type="common">Chicory</name>
    <dbReference type="NCBI Taxonomy" id="13427"/>
    <lineage>
        <taxon>Eukaryota</taxon>
        <taxon>Viridiplantae</taxon>
        <taxon>Streptophyta</taxon>
        <taxon>Embryophyta</taxon>
        <taxon>Tracheophyta</taxon>
        <taxon>Spermatophyta</taxon>
        <taxon>Magnoliopsida</taxon>
        <taxon>eudicotyledons</taxon>
        <taxon>Gunneridae</taxon>
        <taxon>Pentapetalae</taxon>
        <taxon>asterids</taxon>
        <taxon>campanulids</taxon>
        <taxon>Asterales</taxon>
        <taxon>Asteraceae</taxon>
        <taxon>Cichorioideae</taxon>
        <taxon>Cichorieae</taxon>
        <taxon>Cichoriinae</taxon>
        <taxon>Cichorium</taxon>
    </lineage>
</organism>
<keyword evidence="2" id="KW-1185">Reference proteome</keyword>
<protein>
    <submittedName>
        <fullName evidence="1">Uncharacterized protein</fullName>
    </submittedName>
</protein>
<evidence type="ECO:0000313" key="2">
    <source>
        <dbReference type="Proteomes" id="UP001055811"/>
    </source>
</evidence>